<evidence type="ECO:0000313" key="2">
    <source>
        <dbReference type="EMBL" id="GGJ54628.1"/>
    </source>
</evidence>
<keyword evidence="1" id="KW-0472">Membrane</keyword>
<protein>
    <submittedName>
        <fullName evidence="2">Uncharacterized protein</fullName>
    </submittedName>
</protein>
<keyword evidence="1" id="KW-1133">Transmembrane helix</keyword>
<proteinExistence type="predicted"/>
<evidence type="ECO:0000256" key="1">
    <source>
        <dbReference type="SAM" id="Phobius"/>
    </source>
</evidence>
<keyword evidence="1" id="KW-0812">Transmembrane</keyword>
<comment type="caution">
    <text evidence="2">The sequence shown here is derived from an EMBL/GenBank/DDBJ whole genome shotgun (WGS) entry which is preliminary data.</text>
</comment>
<evidence type="ECO:0000313" key="3">
    <source>
        <dbReference type="Proteomes" id="UP000657574"/>
    </source>
</evidence>
<dbReference type="AlphaFoldDB" id="A0A917P248"/>
<reference evidence="2" key="1">
    <citation type="journal article" date="2014" name="Int. J. Syst. Evol. Microbiol.">
        <title>Complete genome sequence of Corynebacterium casei LMG S-19264T (=DSM 44701T), isolated from a smear-ripened cheese.</title>
        <authorList>
            <consortium name="US DOE Joint Genome Institute (JGI-PGF)"/>
            <person name="Walter F."/>
            <person name="Albersmeier A."/>
            <person name="Kalinowski J."/>
            <person name="Ruckert C."/>
        </authorList>
    </citation>
    <scope>NUCLEOTIDE SEQUENCE</scope>
    <source>
        <strain evidence="2">JCM 3086</strain>
    </source>
</reference>
<keyword evidence="3" id="KW-1185">Reference proteome</keyword>
<organism evidence="2 3">
    <name type="scientific">Streptomyces brasiliensis</name>
    <dbReference type="NCBI Taxonomy" id="1954"/>
    <lineage>
        <taxon>Bacteria</taxon>
        <taxon>Bacillati</taxon>
        <taxon>Actinomycetota</taxon>
        <taxon>Actinomycetes</taxon>
        <taxon>Kitasatosporales</taxon>
        <taxon>Streptomycetaceae</taxon>
        <taxon>Streptomyces</taxon>
    </lineage>
</organism>
<name>A0A917P248_9ACTN</name>
<gene>
    <name evidence="2" type="ORF">GCM10010121_076560</name>
</gene>
<feature type="transmembrane region" description="Helical" evidence="1">
    <location>
        <begin position="20"/>
        <end position="43"/>
    </location>
</feature>
<accession>A0A917P248</accession>
<sequence>MFGTVTRHTSGTPAEILTHGASRAFGVGALIALAALLVSAFVIRGRRPKAGQPAAP</sequence>
<dbReference type="Proteomes" id="UP000657574">
    <property type="component" value="Unassembled WGS sequence"/>
</dbReference>
<dbReference type="EMBL" id="BMQA01000046">
    <property type="protein sequence ID" value="GGJ54628.1"/>
    <property type="molecule type" value="Genomic_DNA"/>
</dbReference>
<reference evidence="2" key="2">
    <citation type="submission" date="2020-09" db="EMBL/GenBank/DDBJ databases">
        <authorList>
            <person name="Sun Q."/>
            <person name="Ohkuma M."/>
        </authorList>
    </citation>
    <scope>NUCLEOTIDE SEQUENCE</scope>
    <source>
        <strain evidence="2">JCM 3086</strain>
    </source>
</reference>